<feature type="compositionally biased region" description="Low complexity" evidence="1">
    <location>
        <begin position="437"/>
        <end position="454"/>
    </location>
</feature>
<dbReference type="OrthoDB" id="6415790at2759"/>
<reference evidence="3" key="1">
    <citation type="submission" date="2021-06" db="EMBL/GenBank/DDBJ databases">
        <authorList>
            <person name="Kallberg Y."/>
            <person name="Tangrot J."/>
            <person name="Rosling A."/>
        </authorList>
    </citation>
    <scope>NUCLEOTIDE SEQUENCE</scope>
    <source>
        <strain evidence="3">BR232B</strain>
    </source>
</reference>
<feature type="compositionally biased region" description="Polar residues" evidence="1">
    <location>
        <begin position="455"/>
        <end position="465"/>
    </location>
</feature>
<evidence type="ECO:0000256" key="1">
    <source>
        <dbReference type="SAM" id="MobiDB-lite"/>
    </source>
</evidence>
<feature type="non-terminal residue" evidence="3">
    <location>
        <position position="661"/>
    </location>
</feature>
<organism evidence="3 4">
    <name type="scientific">Paraglomus brasilianum</name>
    <dbReference type="NCBI Taxonomy" id="144538"/>
    <lineage>
        <taxon>Eukaryota</taxon>
        <taxon>Fungi</taxon>
        <taxon>Fungi incertae sedis</taxon>
        <taxon>Mucoromycota</taxon>
        <taxon>Glomeromycotina</taxon>
        <taxon>Glomeromycetes</taxon>
        <taxon>Paraglomerales</taxon>
        <taxon>Paraglomeraceae</taxon>
        <taxon>Paraglomus</taxon>
    </lineage>
</organism>
<feature type="compositionally biased region" description="Polar residues" evidence="1">
    <location>
        <begin position="491"/>
        <end position="504"/>
    </location>
</feature>
<feature type="domain" description="CNH" evidence="2">
    <location>
        <begin position="99"/>
        <end position="642"/>
    </location>
</feature>
<dbReference type="InterPro" id="IPR001180">
    <property type="entry name" value="CNH_dom"/>
</dbReference>
<sequence>MQESDIVFANSGLSSTDEVPLPSYIDKKTIDKLIQEGNNVINTQFTTGNGINIENHLDRKTMTLQRQNTRVNLQVRGTPTVGKGEFESKLLGTPNNGFAEKILCATMFRKQYLLLGNDHGLFTIDFSVNWDLIKPKQIIRGCSFKQLHVLDDQGILVALAGKKQQIRLYNLQSLLHLIKYIYACKNGVVVDLSKTAPVTRKSSRRNEVHKCEHCGYRDEEDDMKDNTGITGVDKHVCKMSRQQALAHGPHPSISDSSNKHERRLSNITSQLTDYIQNHITGVFDILDLNKEEYAVAHGYARDYTKLDQNENVSSFVIKETRNHIYLICIVTNNTITLHETSTNNSKAIFELIKTFWVPEQPRWVSVHTDTWVVRNIILRTGKDRLVVIDAATSLVSEPPMLKHLIPRHEANPEWLTFNPISWNMDFLVEEAKRSQNSPSTVSAMPSESSSPKSPTGFNFQRSSLRSRQEFHRKHSKNNSRIGVDVSISAEGPNSSPQDNNQISEPTPLIEFDERLSPPRSIQSPLPSLHTKSSLAGDRTVTIPRSISTEVLLPPLANQLFLCTISRMSHIVNIRAEPYHTYRPIQWSSPPSTIILLPSINDILVVSFQLQTIEVGSLRLGKVIRQVTSGVPVEFLGESSYKVTSAKEHKPPTNNKQPELYS</sequence>
<feature type="region of interest" description="Disordered" evidence="1">
    <location>
        <begin position="436"/>
        <end position="504"/>
    </location>
</feature>
<dbReference type="Proteomes" id="UP000789739">
    <property type="component" value="Unassembled WGS sequence"/>
</dbReference>
<keyword evidence="4" id="KW-1185">Reference proteome</keyword>
<dbReference type="AlphaFoldDB" id="A0A9N9GZ16"/>
<protein>
    <submittedName>
        <fullName evidence="3">737_t:CDS:1</fullName>
    </submittedName>
</protein>
<dbReference type="PROSITE" id="PS50219">
    <property type="entry name" value="CNH"/>
    <property type="match status" value="1"/>
</dbReference>
<evidence type="ECO:0000313" key="4">
    <source>
        <dbReference type="Proteomes" id="UP000789739"/>
    </source>
</evidence>
<gene>
    <name evidence="3" type="ORF">PBRASI_LOCUS9734</name>
</gene>
<dbReference type="EMBL" id="CAJVPI010002290">
    <property type="protein sequence ID" value="CAG8640259.1"/>
    <property type="molecule type" value="Genomic_DNA"/>
</dbReference>
<dbReference type="Pfam" id="PF00780">
    <property type="entry name" value="CNH"/>
    <property type="match status" value="1"/>
</dbReference>
<comment type="caution">
    <text evidence="3">The sequence shown here is derived from an EMBL/GenBank/DDBJ whole genome shotgun (WGS) entry which is preliminary data.</text>
</comment>
<accession>A0A9N9GZ16</accession>
<proteinExistence type="predicted"/>
<evidence type="ECO:0000313" key="3">
    <source>
        <dbReference type="EMBL" id="CAG8640259.1"/>
    </source>
</evidence>
<evidence type="ECO:0000259" key="2">
    <source>
        <dbReference type="PROSITE" id="PS50219"/>
    </source>
</evidence>
<name>A0A9N9GZ16_9GLOM</name>